<dbReference type="Proteomes" id="UP000507222">
    <property type="component" value="Unassembled WGS sequence"/>
</dbReference>
<dbReference type="GO" id="GO:0012505">
    <property type="term" value="C:endomembrane system"/>
    <property type="evidence" value="ECO:0007669"/>
    <property type="project" value="UniProtKB-SubCell"/>
</dbReference>
<comment type="subcellular location">
    <subcellularLocation>
        <location evidence="1">Endomembrane system</location>
        <topology evidence="1">Peripheral membrane protein</topology>
    </subcellularLocation>
</comment>
<dbReference type="EMBL" id="CAEKDK010000007">
    <property type="protein sequence ID" value="CAB4288631.1"/>
    <property type="molecule type" value="Genomic_DNA"/>
</dbReference>
<dbReference type="PANTHER" id="PTHR45657:SF29">
    <property type="entry name" value="PHOSPHATIDYLINOSITOL_PHOSPHATIDYLCHOLINE TRANSFER PROTEIN SFH12"/>
    <property type="match status" value="1"/>
</dbReference>
<accession>A0A6J5VKL7</accession>
<dbReference type="InterPro" id="IPR036273">
    <property type="entry name" value="CRAL/TRIO_N_dom_sf"/>
</dbReference>
<dbReference type="AlphaFoldDB" id="A0A6J5VKL7"/>
<evidence type="ECO:0000259" key="2">
    <source>
        <dbReference type="Pfam" id="PF03765"/>
    </source>
</evidence>
<gene>
    <name evidence="3" type="ORF">CURHAP_LOCUS46831</name>
</gene>
<evidence type="ECO:0000313" key="3">
    <source>
        <dbReference type="EMBL" id="CAB4288631.1"/>
    </source>
</evidence>
<name>A0A6J5VKL7_PRUAR</name>
<dbReference type="Gene3D" id="3.40.525.10">
    <property type="entry name" value="CRAL-TRIO lipid binding domain"/>
    <property type="match status" value="1"/>
</dbReference>
<evidence type="ECO:0000256" key="1">
    <source>
        <dbReference type="ARBA" id="ARBA00004184"/>
    </source>
</evidence>
<dbReference type="InterPro" id="IPR051026">
    <property type="entry name" value="PI/PC_transfer"/>
</dbReference>
<protein>
    <recommendedName>
        <fullName evidence="2">CRAL/TRIO N-terminal domain-containing protein</fullName>
    </recommendedName>
</protein>
<dbReference type="Pfam" id="PF03765">
    <property type="entry name" value="CRAL_TRIO_N"/>
    <property type="match status" value="1"/>
</dbReference>
<feature type="domain" description="CRAL/TRIO N-terminal" evidence="2">
    <location>
        <begin position="1"/>
        <end position="20"/>
    </location>
</feature>
<dbReference type="SUPFAM" id="SSF46938">
    <property type="entry name" value="CRAL/TRIO N-terminal domain"/>
    <property type="match status" value="1"/>
</dbReference>
<dbReference type="PANTHER" id="PTHR45657">
    <property type="entry name" value="CRAL-TRIO DOMAIN-CONTAINING PROTEIN YKL091C-RELATED"/>
    <property type="match status" value="1"/>
</dbReference>
<dbReference type="SUPFAM" id="SSF52087">
    <property type="entry name" value="CRAL/TRIO domain"/>
    <property type="match status" value="1"/>
</dbReference>
<proteinExistence type="predicted"/>
<organism evidence="3 4">
    <name type="scientific">Prunus armeniaca</name>
    <name type="common">Apricot</name>
    <name type="synonym">Armeniaca vulgaris</name>
    <dbReference type="NCBI Taxonomy" id="36596"/>
    <lineage>
        <taxon>Eukaryota</taxon>
        <taxon>Viridiplantae</taxon>
        <taxon>Streptophyta</taxon>
        <taxon>Embryophyta</taxon>
        <taxon>Tracheophyta</taxon>
        <taxon>Spermatophyta</taxon>
        <taxon>Magnoliopsida</taxon>
        <taxon>eudicotyledons</taxon>
        <taxon>Gunneridae</taxon>
        <taxon>Pentapetalae</taxon>
        <taxon>rosids</taxon>
        <taxon>fabids</taxon>
        <taxon>Rosales</taxon>
        <taxon>Rosaceae</taxon>
        <taxon>Amygdaloideae</taxon>
        <taxon>Amygdaleae</taxon>
        <taxon>Prunus</taxon>
    </lineage>
</organism>
<dbReference type="InterPro" id="IPR036865">
    <property type="entry name" value="CRAL-TRIO_dom_sf"/>
</dbReference>
<sequence length="70" mass="8627">MLRFLKARKFDMEKTKQMWSDMLQWRKAFRADTVMKDFEFKELNVVLEYYPQGHHGVDKDGRPVYIERLK</sequence>
<reference evidence="3 4" key="1">
    <citation type="submission" date="2020-05" db="EMBL/GenBank/DDBJ databases">
        <authorList>
            <person name="Campoy J."/>
            <person name="Schneeberger K."/>
            <person name="Spophaly S."/>
        </authorList>
    </citation>
    <scope>NUCLEOTIDE SEQUENCE [LARGE SCALE GENOMIC DNA]</scope>
    <source>
        <strain evidence="3">PruArmRojPasFocal</strain>
    </source>
</reference>
<evidence type="ECO:0000313" key="4">
    <source>
        <dbReference type="Proteomes" id="UP000507222"/>
    </source>
</evidence>
<dbReference type="InterPro" id="IPR011074">
    <property type="entry name" value="CRAL/TRIO_N_dom"/>
</dbReference>